<evidence type="ECO:0000256" key="2">
    <source>
        <dbReference type="SAM" id="SignalP"/>
    </source>
</evidence>
<reference evidence="3 4" key="1">
    <citation type="submission" date="2021-09" db="EMBL/GenBank/DDBJ databases">
        <title>Lysobacter sp. 13A isolated from the river sediment.</title>
        <authorList>
            <person name="Liu H."/>
            <person name="Li S."/>
            <person name="Mao S."/>
        </authorList>
    </citation>
    <scope>NUCLEOTIDE SEQUENCE [LARGE SCALE GENOMIC DNA]</scope>
    <source>
        <strain evidence="3 4">13A</strain>
    </source>
</reference>
<keyword evidence="2" id="KW-0732">Signal</keyword>
<organism evidence="3 4">
    <name type="scientific">Novilysobacter selenitireducens</name>
    <dbReference type="NCBI Taxonomy" id="2872639"/>
    <lineage>
        <taxon>Bacteria</taxon>
        <taxon>Pseudomonadati</taxon>
        <taxon>Pseudomonadota</taxon>
        <taxon>Gammaproteobacteria</taxon>
        <taxon>Lysobacterales</taxon>
        <taxon>Lysobacteraceae</taxon>
        <taxon>Novilysobacter</taxon>
    </lineage>
</organism>
<feature type="region of interest" description="Disordered" evidence="1">
    <location>
        <begin position="331"/>
        <end position="390"/>
    </location>
</feature>
<proteinExistence type="predicted"/>
<dbReference type="Proteomes" id="UP001430954">
    <property type="component" value="Unassembled WGS sequence"/>
</dbReference>
<keyword evidence="4" id="KW-1185">Reference proteome</keyword>
<evidence type="ECO:0000256" key="1">
    <source>
        <dbReference type="SAM" id="MobiDB-lite"/>
    </source>
</evidence>
<feature type="signal peptide" evidence="2">
    <location>
        <begin position="1"/>
        <end position="26"/>
    </location>
</feature>
<feature type="chain" id="PRO_5045365097" evidence="2">
    <location>
        <begin position="27"/>
        <end position="475"/>
    </location>
</feature>
<evidence type="ECO:0000313" key="3">
    <source>
        <dbReference type="EMBL" id="MBZ4039645.1"/>
    </source>
</evidence>
<protein>
    <submittedName>
        <fullName evidence="3">Uncharacterized protein</fullName>
    </submittedName>
</protein>
<dbReference type="PROSITE" id="PS51257">
    <property type="entry name" value="PROKAR_LIPOPROTEIN"/>
    <property type="match status" value="1"/>
</dbReference>
<gene>
    <name evidence="3" type="ORF">K6753_08870</name>
</gene>
<feature type="compositionally biased region" description="Low complexity" evidence="1">
    <location>
        <begin position="345"/>
        <end position="384"/>
    </location>
</feature>
<name>A0ABS7T707_9GAMM</name>
<evidence type="ECO:0000313" key="4">
    <source>
        <dbReference type="Proteomes" id="UP001430954"/>
    </source>
</evidence>
<sequence length="475" mass="50232">MTIFAARTVALSFALALGCLPGMALGQTLEDNYARLCSDADQADEATCAALRKALLDKLQAAEAATPHRAAATGVQTSAQATPAEADPALVAEWRLRWGPFADMVGKRWITSVAGQSLDIAKAIAGAGTSAVYEWEVPGEVMAVYQYTGSERTLSSRIRWDQTTGGLIEESTAMPGYDTHYIVELDGSLSYTISNMPDAAGTYRRLSGNSVELRLERELPTGKVVLSYVYRELTREALAERQMDVQNLVEAEAQARQDAARRQQQAEQDRANRWSAVMGAVNGALDAGLEVARAQEAQSRYELDSTLADINAQARAQQAAQTQASAMRSGTGYTAQPVAPPVSTPPATSTYTAVPGPGTGSWASAGQGSSVGGASSMGTSGSASTRDDASMCVSPPVTSTHTCADLSGYKAMLSNTCAVPVDVRVCFMTDGGWNCQSNYGLAPEAIWEPGWCHANTGEVFHAVRYSDSNEPLASP</sequence>
<dbReference type="RefSeq" id="WP_223676086.1">
    <property type="nucleotide sequence ID" value="NZ_JAINZW010000003.1"/>
</dbReference>
<accession>A0ABS7T707</accession>
<dbReference type="EMBL" id="JAINZW010000003">
    <property type="protein sequence ID" value="MBZ4039645.1"/>
    <property type="molecule type" value="Genomic_DNA"/>
</dbReference>
<comment type="caution">
    <text evidence="3">The sequence shown here is derived from an EMBL/GenBank/DDBJ whole genome shotgun (WGS) entry which is preliminary data.</text>
</comment>